<reference evidence="1" key="1">
    <citation type="submission" date="2022-01" db="EMBL/GenBank/DDBJ databases">
        <title>Jiella avicenniae sp. nov., a novel endophytic bacterium isolated from bark of Avicennia marina.</title>
        <authorList>
            <person name="Tuo L."/>
        </authorList>
    </citation>
    <scope>NUCLEOTIDE SEQUENCE</scope>
    <source>
        <strain evidence="1">CBK1P-4</strain>
    </source>
</reference>
<evidence type="ECO:0000313" key="2">
    <source>
        <dbReference type="Proteomes" id="UP001139035"/>
    </source>
</evidence>
<dbReference type="Proteomes" id="UP001139035">
    <property type="component" value="Unassembled WGS sequence"/>
</dbReference>
<accession>A0A9X1P4S8</accession>
<sequence>AQRRNAICKFLRPQTAETGKSQIFADADQSAISVASKFFTGDQLFGPRLRKPGAFRQRACGRRPT</sequence>
<gene>
    <name evidence="1" type="ORF">LZD57_23795</name>
</gene>
<comment type="caution">
    <text evidence="1">The sequence shown here is derived from an EMBL/GenBank/DDBJ whole genome shotgun (WGS) entry which is preliminary data.</text>
</comment>
<keyword evidence="2" id="KW-1185">Reference proteome</keyword>
<protein>
    <submittedName>
        <fullName evidence="1">Uncharacterized protein</fullName>
    </submittedName>
</protein>
<evidence type="ECO:0000313" key="1">
    <source>
        <dbReference type="EMBL" id="MCE7031007.1"/>
    </source>
</evidence>
<organism evidence="1 2">
    <name type="scientific">Jiella avicenniae</name>
    <dbReference type="NCBI Taxonomy" id="2907202"/>
    <lineage>
        <taxon>Bacteria</taxon>
        <taxon>Pseudomonadati</taxon>
        <taxon>Pseudomonadota</taxon>
        <taxon>Alphaproteobacteria</taxon>
        <taxon>Hyphomicrobiales</taxon>
        <taxon>Aurantimonadaceae</taxon>
        <taxon>Jiella</taxon>
    </lineage>
</organism>
<dbReference type="AlphaFoldDB" id="A0A9X1P4S8"/>
<name>A0A9X1P4S8_9HYPH</name>
<proteinExistence type="predicted"/>
<dbReference type="RefSeq" id="WP_233722077.1">
    <property type="nucleotide sequence ID" value="NZ_JAJUWU010000040.1"/>
</dbReference>
<feature type="non-terminal residue" evidence="1">
    <location>
        <position position="1"/>
    </location>
</feature>
<dbReference type="EMBL" id="JAJUWU010000040">
    <property type="protein sequence ID" value="MCE7031007.1"/>
    <property type="molecule type" value="Genomic_DNA"/>
</dbReference>